<protein>
    <submittedName>
        <fullName evidence="2">Uncharacterized protein</fullName>
    </submittedName>
</protein>
<gene>
    <name evidence="2" type="ORF">N5C32_13905</name>
</gene>
<evidence type="ECO:0000256" key="1">
    <source>
        <dbReference type="SAM" id="MobiDB-lite"/>
    </source>
</evidence>
<proteinExistence type="predicted"/>
<dbReference type="AlphaFoldDB" id="A0AA42P9B4"/>
<evidence type="ECO:0000313" key="3">
    <source>
        <dbReference type="Proteomes" id="UP001158500"/>
    </source>
</evidence>
<dbReference type="Proteomes" id="UP001158500">
    <property type="component" value="Unassembled WGS sequence"/>
</dbReference>
<feature type="region of interest" description="Disordered" evidence="1">
    <location>
        <begin position="1"/>
        <end position="20"/>
    </location>
</feature>
<reference evidence="2" key="1">
    <citation type="submission" date="2022-09" db="EMBL/GenBank/DDBJ databases">
        <title>Intensive care unit water sources are persistently colonized with multi-drug resistant bacteria and are the site of extensive horizontal gene transfer of antibiotic resistance genes.</title>
        <authorList>
            <person name="Diorio-Toth L."/>
        </authorList>
    </citation>
    <scope>NUCLEOTIDE SEQUENCE</scope>
    <source>
        <strain evidence="2">GD03947</strain>
    </source>
</reference>
<dbReference type="Gene3D" id="3.40.50.1010">
    <property type="entry name" value="5'-nuclease"/>
    <property type="match status" value="1"/>
</dbReference>
<name>A0AA42P9B4_STUST</name>
<comment type="caution">
    <text evidence="2">The sequence shown here is derived from an EMBL/GenBank/DDBJ whole genome shotgun (WGS) entry which is preliminary data.</text>
</comment>
<accession>A0AA42P9B4</accession>
<dbReference type="EMBL" id="JAOCAE010000008">
    <property type="protein sequence ID" value="MDH1237129.1"/>
    <property type="molecule type" value="Genomic_DNA"/>
</dbReference>
<evidence type="ECO:0000313" key="2">
    <source>
        <dbReference type="EMBL" id="MDH1237129.1"/>
    </source>
</evidence>
<organism evidence="2 3">
    <name type="scientific">Stutzerimonas stutzeri</name>
    <name type="common">Pseudomonas stutzeri</name>
    <dbReference type="NCBI Taxonomy" id="316"/>
    <lineage>
        <taxon>Bacteria</taxon>
        <taxon>Pseudomonadati</taxon>
        <taxon>Pseudomonadota</taxon>
        <taxon>Gammaproteobacteria</taxon>
        <taxon>Pseudomonadales</taxon>
        <taxon>Pseudomonadaceae</taxon>
        <taxon>Stutzerimonas</taxon>
    </lineage>
</organism>
<dbReference type="RefSeq" id="WP_237730183.1">
    <property type="nucleotide sequence ID" value="NZ_JAOCAE010000008.1"/>
</dbReference>
<sequence>MSSSNCSQRTKIDAPELSLPGRRASDVIAGDSDLTIPIQQVRKRFPNKRLIVVFPANSQSAQLKKAANGYLSIGEDKLRQNQLTNTVMTSSGFALHRPTHWK</sequence>